<evidence type="ECO:0000313" key="2">
    <source>
        <dbReference type="EMBL" id="KAK7254872.1"/>
    </source>
</evidence>
<feature type="compositionally biased region" description="Low complexity" evidence="1">
    <location>
        <begin position="498"/>
        <end position="507"/>
    </location>
</feature>
<comment type="caution">
    <text evidence="2">The sequence shown here is derived from an EMBL/GenBank/DDBJ whole genome shotgun (WGS) entry which is preliminary data.</text>
</comment>
<name>A0ABR1GG73_AURAN</name>
<evidence type="ECO:0000313" key="3">
    <source>
        <dbReference type="Proteomes" id="UP001363151"/>
    </source>
</evidence>
<organism evidence="2 3">
    <name type="scientific">Aureococcus anophagefferens</name>
    <name type="common">Harmful bloom alga</name>
    <dbReference type="NCBI Taxonomy" id="44056"/>
    <lineage>
        <taxon>Eukaryota</taxon>
        <taxon>Sar</taxon>
        <taxon>Stramenopiles</taxon>
        <taxon>Ochrophyta</taxon>
        <taxon>Pelagophyceae</taxon>
        <taxon>Pelagomonadales</taxon>
        <taxon>Pelagomonadaceae</taxon>
        <taxon>Aureococcus</taxon>
    </lineage>
</organism>
<feature type="region of interest" description="Disordered" evidence="1">
    <location>
        <begin position="441"/>
        <end position="463"/>
    </location>
</feature>
<dbReference type="EMBL" id="JBBJCI010000014">
    <property type="protein sequence ID" value="KAK7254872.1"/>
    <property type="molecule type" value="Genomic_DNA"/>
</dbReference>
<feature type="compositionally biased region" description="Low complexity" evidence="1">
    <location>
        <begin position="50"/>
        <end position="64"/>
    </location>
</feature>
<dbReference type="Proteomes" id="UP001363151">
    <property type="component" value="Unassembled WGS sequence"/>
</dbReference>
<proteinExistence type="predicted"/>
<evidence type="ECO:0000256" key="1">
    <source>
        <dbReference type="SAM" id="MobiDB-lite"/>
    </source>
</evidence>
<dbReference type="SUPFAM" id="SSF47616">
    <property type="entry name" value="GST C-terminal domain-like"/>
    <property type="match status" value="1"/>
</dbReference>
<reference evidence="2 3" key="1">
    <citation type="submission" date="2024-03" db="EMBL/GenBank/DDBJ databases">
        <title>Aureococcus anophagefferens CCMP1851 and Kratosvirus quantuckense: Draft genome of a second virus-susceptible host strain in the model system.</title>
        <authorList>
            <person name="Chase E."/>
            <person name="Truchon A.R."/>
            <person name="Schepens W."/>
            <person name="Wilhelm S.W."/>
        </authorList>
    </citation>
    <scope>NUCLEOTIDE SEQUENCE [LARGE SCALE GENOMIC DNA]</scope>
    <source>
        <strain evidence="2 3">CCMP1851</strain>
    </source>
</reference>
<gene>
    <name evidence="2" type="ORF">SO694_00135070</name>
</gene>
<feature type="region of interest" description="Disordered" evidence="1">
    <location>
        <begin position="42"/>
        <end position="82"/>
    </location>
</feature>
<protein>
    <recommendedName>
        <fullName evidence="4">GST C-terminal domain-containing protein</fullName>
    </recommendedName>
</protein>
<dbReference type="InterPro" id="IPR036282">
    <property type="entry name" value="Glutathione-S-Trfase_C_sf"/>
</dbReference>
<sequence>MEKLSLDEFEEIAAAAHVTASKTVVCPPDIHRFEVYGSSGCLETEKARPRPCAGAAPPGGTRPRAVPPRRASPRDEDTDPRSTQVRAAFFAKGLPFVARELDVPGGANFEPAYVRLRLLGVGLRTPYDAPGWDGCKWDPFGVTTLVDREKRVVVVNGAGQESEIPNFKGSYLGRFPLVVNAADIVEYMDAESCNASGMYVDEYMLNAGKMSLISGARSVWGWPITWPFERRHLVKKAARLVDEMPLEDLWFSGDRRPAYAKRFFRAEASGAAQLAFLRNHLDGGALPDLLKPHYERKLERTAAYWADRKHDGPAFARAVEATRRLIRDLDEDLVKFKVGKKSDDGGDADAPQGVGEWLGGDKLSVGDCYWHVAAARLVGLGLGHMLDRYPRAGAYANRVLRHPELRKATYLWAGADDFPLPLLGPVVREVGRFLDFGSGGLTSAPGEGPTPVGDAAGAPAERPAVCDDPDRAVASNQCANVHAVDARKKNATAPKPPEAAAAAPNASLAPATASVLLGKAP</sequence>
<evidence type="ECO:0008006" key="4">
    <source>
        <dbReference type="Google" id="ProtNLM"/>
    </source>
</evidence>
<keyword evidence="3" id="KW-1185">Reference proteome</keyword>
<feature type="region of interest" description="Disordered" evidence="1">
    <location>
        <begin position="487"/>
        <end position="507"/>
    </location>
</feature>
<accession>A0ABR1GG73</accession>